<dbReference type="Proteomes" id="UP001528850">
    <property type="component" value="Unassembled WGS sequence"/>
</dbReference>
<protein>
    <recommendedName>
        <fullName evidence="3">TonB C-terminal domain-containing protein</fullName>
    </recommendedName>
</protein>
<name>A0ABT6BAJ9_9GAMM</name>
<evidence type="ECO:0000313" key="2">
    <source>
        <dbReference type="Proteomes" id="UP001528850"/>
    </source>
</evidence>
<comment type="caution">
    <text evidence="1">The sequence shown here is derived from an EMBL/GenBank/DDBJ whole genome shotgun (WGS) entry which is preliminary data.</text>
</comment>
<organism evidence="1 2">
    <name type="scientific">Luteibacter sahnii</name>
    <dbReference type="NCBI Taxonomy" id="3021977"/>
    <lineage>
        <taxon>Bacteria</taxon>
        <taxon>Pseudomonadati</taxon>
        <taxon>Pseudomonadota</taxon>
        <taxon>Gammaproteobacteria</taxon>
        <taxon>Lysobacterales</taxon>
        <taxon>Rhodanobacteraceae</taxon>
        <taxon>Luteibacter</taxon>
    </lineage>
</organism>
<accession>A0ABT6BAJ9</accession>
<evidence type="ECO:0000313" key="1">
    <source>
        <dbReference type="EMBL" id="MDF4025113.1"/>
    </source>
</evidence>
<evidence type="ECO:0008006" key="3">
    <source>
        <dbReference type="Google" id="ProtNLM"/>
    </source>
</evidence>
<sequence length="139" mass="15048">MALIRAWGTIGASAVQIKDAVMPSRSHGTAWILLIGLALSGSACAAEPPAVTIRTQSYPRPPYSEATYYVYERDGKVICTKLKICDKYEHCDVDYHAGAFLDPLDQPTGDPYGITAAVPIPKAKRAKHECLAKFVPDAL</sequence>
<gene>
    <name evidence="1" type="ORF">P3W24_09075</name>
</gene>
<keyword evidence="2" id="KW-1185">Reference proteome</keyword>
<proteinExistence type="predicted"/>
<dbReference type="EMBL" id="JARJJS010000002">
    <property type="protein sequence ID" value="MDF4025113.1"/>
    <property type="molecule type" value="Genomic_DNA"/>
</dbReference>
<reference evidence="1 2" key="1">
    <citation type="journal article" date="2024" name="Curr. Microbiol.">
        <title>Luteibacter sahnii sp. nov., A Novel Yellow-Colored Xanthomonadin Pigment Producing Probiotic Bacterium from Healthy Rice Seed Microbiome.</title>
        <authorList>
            <person name="Jaiswal G."/>
            <person name="Rana R."/>
            <person name="Nayak P.K."/>
            <person name="Chouhan R."/>
            <person name="Gandhi S.G."/>
            <person name="Patel H.K."/>
            <person name="Patil P.B."/>
        </authorList>
    </citation>
    <scope>NUCLEOTIDE SEQUENCE [LARGE SCALE GENOMIC DNA]</scope>
    <source>
        <strain evidence="1 2">PPL201</strain>
    </source>
</reference>